<dbReference type="CDD" id="cd19941">
    <property type="entry name" value="TIL"/>
    <property type="match status" value="4"/>
</dbReference>
<feature type="domain" description="TIL" evidence="5">
    <location>
        <begin position="422"/>
        <end position="477"/>
    </location>
</feature>
<dbReference type="GO" id="GO:0004867">
    <property type="term" value="F:serine-type endopeptidase inhibitor activity"/>
    <property type="evidence" value="ECO:0007669"/>
    <property type="project" value="UniProtKB-KW"/>
</dbReference>
<feature type="non-terminal residue" evidence="6">
    <location>
        <position position="1"/>
    </location>
</feature>
<feature type="domain" description="TIL" evidence="5">
    <location>
        <begin position="204"/>
        <end position="255"/>
    </location>
</feature>
<sequence>IIPVNLLNLSNLSTVPNSSYTMSLVYTLVLNSFSSRMIRLRWISLLILPFVSAEIPDLESIPRPLMPTSCHMVSCMPGMVCRMIEEAPCKSPPCDPQPTCVDGESNEETMMEGEGTLMDPVVDKLGEHSTSPEEPMRRNGPLSSLSSNWTRGGSAPLLDAETTKLMEGAREKLMRAVMNQQPSAVSVGEFVIDLICLIRGTCQCNGNERYVTCGGCEGSCDNPTPMCSSGCHPSRCECLPGFVRFSSVCIPSHDCPSVPLPPGGRPSWPWPGPRPRPPGGPSNPSHRCDNNEEWDDCGQQCEGTCSERTTDACPLRCGGRGGCRCRLDYVRHSNGRCIPPNWCPSTTTTTTTRAPNVCPPNQRFMLCGTHCEATCNPIGIGCGVSVGCAPPRCECIPGYVRWKRECIPAGSCPSPTTSSPTCPPNQVFVQCSSPCEPSCYNPTQNCGSQCYAPSCQCSPGYYRRPAPFNDCVSWSQCGLRREEKPEECRENEEFKECTSQCEVTCFERKKTCPSSSCGPPGCECKQGFLRISVHESVCIPPKMCPARKTIWRRG</sequence>
<keyword evidence="2" id="KW-0722">Serine protease inhibitor</keyword>
<dbReference type="Proteomes" id="UP001328107">
    <property type="component" value="Unassembled WGS sequence"/>
</dbReference>
<name>A0AAN5D9L1_9BILA</name>
<evidence type="ECO:0000259" key="5">
    <source>
        <dbReference type="Pfam" id="PF01826"/>
    </source>
</evidence>
<feature type="compositionally biased region" description="Polar residues" evidence="4">
    <location>
        <begin position="141"/>
        <end position="151"/>
    </location>
</feature>
<evidence type="ECO:0000256" key="4">
    <source>
        <dbReference type="SAM" id="MobiDB-lite"/>
    </source>
</evidence>
<keyword evidence="7" id="KW-1185">Reference proteome</keyword>
<feature type="domain" description="TIL" evidence="5">
    <location>
        <begin position="358"/>
        <end position="412"/>
    </location>
</feature>
<feature type="domain" description="TIL" evidence="5">
    <location>
        <begin position="288"/>
        <end position="343"/>
    </location>
</feature>
<feature type="compositionally biased region" description="Basic and acidic residues" evidence="4">
    <location>
        <begin position="126"/>
        <end position="137"/>
    </location>
</feature>
<protein>
    <recommendedName>
        <fullName evidence="5">TIL domain-containing protein</fullName>
    </recommendedName>
</protein>
<gene>
    <name evidence="6" type="ORF">PMAYCL1PPCAC_29171</name>
</gene>
<evidence type="ECO:0000313" key="6">
    <source>
        <dbReference type="EMBL" id="GMR58976.1"/>
    </source>
</evidence>
<organism evidence="6 7">
    <name type="scientific">Pristionchus mayeri</name>
    <dbReference type="NCBI Taxonomy" id="1317129"/>
    <lineage>
        <taxon>Eukaryota</taxon>
        <taxon>Metazoa</taxon>
        <taxon>Ecdysozoa</taxon>
        <taxon>Nematoda</taxon>
        <taxon>Chromadorea</taxon>
        <taxon>Rhabditida</taxon>
        <taxon>Rhabditina</taxon>
        <taxon>Diplogasteromorpha</taxon>
        <taxon>Diplogasteroidea</taxon>
        <taxon>Neodiplogasteridae</taxon>
        <taxon>Pristionchus</taxon>
    </lineage>
</organism>
<keyword evidence="1" id="KW-0646">Protease inhibitor</keyword>
<evidence type="ECO:0000256" key="1">
    <source>
        <dbReference type="ARBA" id="ARBA00022690"/>
    </source>
</evidence>
<reference evidence="7" key="1">
    <citation type="submission" date="2022-10" db="EMBL/GenBank/DDBJ databases">
        <title>Genome assembly of Pristionchus species.</title>
        <authorList>
            <person name="Yoshida K."/>
            <person name="Sommer R.J."/>
        </authorList>
    </citation>
    <scope>NUCLEOTIDE SEQUENCE [LARGE SCALE GENOMIC DNA]</scope>
    <source>
        <strain evidence="7">RS5460</strain>
    </source>
</reference>
<feature type="compositionally biased region" description="Pro residues" evidence="4">
    <location>
        <begin position="266"/>
        <end position="281"/>
    </location>
</feature>
<feature type="region of interest" description="Disordered" evidence="4">
    <location>
        <begin position="126"/>
        <end position="155"/>
    </location>
</feature>
<dbReference type="EMBL" id="BTRK01000006">
    <property type="protein sequence ID" value="GMR58976.1"/>
    <property type="molecule type" value="Genomic_DNA"/>
</dbReference>
<proteinExistence type="predicted"/>
<feature type="region of interest" description="Disordered" evidence="4">
    <location>
        <begin position="266"/>
        <end position="285"/>
    </location>
</feature>
<dbReference type="InterPro" id="IPR036084">
    <property type="entry name" value="Ser_inhib-like_sf"/>
</dbReference>
<dbReference type="Gene3D" id="2.10.25.10">
    <property type="entry name" value="Laminin"/>
    <property type="match status" value="5"/>
</dbReference>
<keyword evidence="3" id="KW-1015">Disulfide bond</keyword>
<dbReference type="AlphaFoldDB" id="A0AAN5D9L1"/>
<dbReference type="PANTHER" id="PTHR23259:SF70">
    <property type="entry name" value="ACCESSORY GLAND PROTEIN ACP62F-RELATED"/>
    <property type="match status" value="1"/>
</dbReference>
<dbReference type="Pfam" id="PF01826">
    <property type="entry name" value="TIL"/>
    <property type="match status" value="5"/>
</dbReference>
<evidence type="ECO:0000313" key="7">
    <source>
        <dbReference type="Proteomes" id="UP001328107"/>
    </source>
</evidence>
<evidence type="ECO:0000256" key="3">
    <source>
        <dbReference type="ARBA" id="ARBA00023157"/>
    </source>
</evidence>
<dbReference type="InterPro" id="IPR002919">
    <property type="entry name" value="TIL_dom"/>
</dbReference>
<feature type="domain" description="TIL" evidence="5">
    <location>
        <begin position="488"/>
        <end position="544"/>
    </location>
</feature>
<dbReference type="PANTHER" id="PTHR23259">
    <property type="entry name" value="RIDDLE"/>
    <property type="match status" value="1"/>
</dbReference>
<dbReference type="InterPro" id="IPR051368">
    <property type="entry name" value="SerProtInhib-TIL_Domain"/>
</dbReference>
<comment type="caution">
    <text evidence="6">The sequence shown here is derived from an EMBL/GenBank/DDBJ whole genome shotgun (WGS) entry which is preliminary data.</text>
</comment>
<dbReference type="SUPFAM" id="SSF57567">
    <property type="entry name" value="Serine protease inhibitors"/>
    <property type="match status" value="5"/>
</dbReference>
<accession>A0AAN5D9L1</accession>
<evidence type="ECO:0000256" key="2">
    <source>
        <dbReference type="ARBA" id="ARBA00022900"/>
    </source>
</evidence>